<dbReference type="EMBL" id="CVRI01000055">
    <property type="protein sequence ID" value="CRL01167.1"/>
    <property type="molecule type" value="Genomic_DNA"/>
</dbReference>
<dbReference type="Proteomes" id="UP000183832">
    <property type="component" value="Unassembled WGS sequence"/>
</dbReference>
<reference evidence="2 3" key="1">
    <citation type="submission" date="2015-04" db="EMBL/GenBank/DDBJ databases">
        <authorList>
            <person name="Syromyatnikov M.Y."/>
            <person name="Popov V.N."/>
        </authorList>
    </citation>
    <scope>NUCLEOTIDE SEQUENCE [LARGE SCALE GENOMIC DNA]</scope>
</reference>
<keyword evidence="3" id="KW-1185">Reference proteome</keyword>
<evidence type="ECO:0000313" key="3">
    <source>
        <dbReference type="Proteomes" id="UP000183832"/>
    </source>
</evidence>
<sequence length="100" mass="12100">MYSCRFLSNKSFSFFLVNLKVFVGGFMADNFITFFFLIINIAGYYTNKSCFCQIHDKTSTHHFNVEIKSFEIIKEIFLFLYEVNTIKSVKTRRERHWKRR</sequence>
<keyword evidence="1" id="KW-0472">Membrane</keyword>
<dbReference type="OrthoDB" id="443915at2759"/>
<accession>A0A1J1ILQ0</accession>
<keyword evidence="1" id="KW-1133">Transmembrane helix</keyword>
<protein>
    <submittedName>
        <fullName evidence="2">CLUMA_CG014574, isoform A</fullName>
    </submittedName>
</protein>
<proteinExistence type="predicted"/>
<feature type="transmembrane region" description="Helical" evidence="1">
    <location>
        <begin position="21"/>
        <end position="45"/>
    </location>
</feature>
<keyword evidence="1" id="KW-0812">Transmembrane</keyword>
<name>A0A1J1ILQ0_9DIPT</name>
<gene>
    <name evidence="2" type="ORF">CLUMA_CG014574</name>
</gene>
<organism evidence="2 3">
    <name type="scientific">Clunio marinus</name>
    <dbReference type="NCBI Taxonomy" id="568069"/>
    <lineage>
        <taxon>Eukaryota</taxon>
        <taxon>Metazoa</taxon>
        <taxon>Ecdysozoa</taxon>
        <taxon>Arthropoda</taxon>
        <taxon>Hexapoda</taxon>
        <taxon>Insecta</taxon>
        <taxon>Pterygota</taxon>
        <taxon>Neoptera</taxon>
        <taxon>Endopterygota</taxon>
        <taxon>Diptera</taxon>
        <taxon>Nematocera</taxon>
        <taxon>Chironomoidea</taxon>
        <taxon>Chironomidae</taxon>
        <taxon>Clunio</taxon>
    </lineage>
</organism>
<evidence type="ECO:0000256" key="1">
    <source>
        <dbReference type="SAM" id="Phobius"/>
    </source>
</evidence>
<evidence type="ECO:0000313" key="2">
    <source>
        <dbReference type="EMBL" id="CRL01167.1"/>
    </source>
</evidence>
<dbReference type="AlphaFoldDB" id="A0A1J1ILQ0"/>